<keyword evidence="1" id="KW-0812">Transmembrane</keyword>
<comment type="caution">
    <text evidence="2">The sequence shown here is derived from an EMBL/GenBank/DDBJ whole genome shotgun (WGS) entry which is preliminary data.</text>
</comment>
<dbReference type="EMBL" id="CM004398">
    <property type="protein sequence ID" value="OAY34674.1"/>
    <property type="molecule type" value="Genomic_DNA"/>
</dbReference>
<evidence type="ECO:0000313" key="2">
    <source>
        <dbReference type="EMBL" id="OAY34674.1"/>
    </source>
</evidence>
<gene>
    <name evidence="2" type="ORF">MANES_12G038300v8</name>
</gene>
<organism evidence="2 3">
    <name type="scientific">Manihot esculenta</name>
    <name type="common">Cassava</name>
    <name type="synonym">Jatropha manihot</name>
    <dbReference type="NCBI Taxonomy" id="3983"/>
    <lineage>
        <taxon>Eukaryota</taxon>
        <taxon>Viridiplantae</taxon>
        <taxon>Streptophyta</taxon>
        <taxon>Embryophyta</taxon>
        <taxon>Tracheophyta</taxon>
        <taxon>Spermatophyta</taxon>
        <taxon>Magnoliopsida</taxon>
        <taxon>eudicotyledons</taxon>
        <taxon>Gunneridae</taxon>
        <taxon>Pentapetalae</taxon>
        <taxon>rosids</taxon>
        <taxon>fabids</taxon>
        <taxon>Malpighiales</taxon>
        <taxon>Euphorbiaceae</taxon>
        <taxon>Crotonoideae</taxon>
        <taxon>Manihoteae</taxon>
        <taxon>Manihot</taxon>
    </lineage>
</organism>
<dbReference type="OMA" id="EGEHANF"/>
<feature type="transmembrane region" description="Helical" evidence="1">
    <location>
        <begin position="101"/>
        <end position="124"/>
    </location>
</feature>
<evidence type="ECO:0000256" key="1">
    <source>
        <dbReference type="SAM" id="Phobius"/>
    </source>
</evidence>
<protein>
    <submittedName>
        <fullName evidence="2">Uncharacterized protein</fullName>
    </submittedName>
</protein>
<keyword evidence="1" id="KW-1133">Transmembrane helix</keyword>
<reference evidence="3" key="1">
    <citation type="journal article" date="2016" name="Nat. Biotechnol.">
        <title>Sequencing wild and cultivated cassava and related species reveals extensive interspecific hybridization and genetic diversity.</title>
        <authorList>
            <person name="Bredeson J.V."/>
            <person name="Lyons J.B."/>
            <person name="Prochnik S.E."/>
            <person name="Wu G.A."/>
            <person name="Ha C.M."/>
            <person name="Edsinger-Gonzales E."/>
            <person name="Grimwood J."/>
            <person name="Schmutz J."/>
            <person name="Rabbi I.Y."/>
            <person name="Egesi C."/>
            <person name="Nauluvula P."/>
            <person name="Lebot V."/>
            <person name="Ndunguru J."/>
            <person name="Mkamilo G."/>
            <person name="Bart R.S."/>
            <person name="Setter T.L."/>
            <person name="Gleadow R.M."/>
            <person name="Kulakow P."/>
            <person name="Ferguson M.E."/>
            <person name="Rounsley S."/>
            <person name="Rokhsar D.S."/>
        </authorList>
    </citation>
    <scope>NUCLEOTIDE SEQUENCE [LARGE SCALE GENOMIC DNA]</scope>
    <source>
        <strain evidence="3">cv. AM560-2</strain>
    </source>
</reference>
<name>A0A2C9UTG7_MANES</name>
<accession>A0A2C9UTG7</accession>
<evidence type="ECO:0000313" key="3">
    <source>
        <dbReference type="Proteomes" id="UP000091857"/>
    </source>
</evidence>
<dbReference type="Proteomes" id="UP000091857">
    <property type="component" value="Chromosome 12"/>
</dbReference>
<proteinExistence type="predicted"/>
<dbReference type="OrthoDB" id="1627728at2759"/>
<dbReference type="Gramene" id="Manes.12G038300.1.v8.1">
    <property type="protein sequence ID" value="Manes.12G038300.1.v8.1.CDS.1"/>
    <property type="gene ID" value="Manes.12G038300.v8.1"/>
</dbReference>
<keyword evidence="3" id="KW-1185">Reference proteome</keyword>
<keyword evidence="1" id="KW-0472">Membrane</keyword>
<dbReference type="AlphaFoldDB" id="A0A2C9UTG7"/>
<sequence length="130" mass="14178">MAPESSYGSFDRVIMKGRNVGAAMTIRHGAPTGESQDSCCIINLYVNNNIQGVNSFILLGSEVQMKSPGVNIFLEDLNIGEKWLPSEMKKKKISNKNETSLLSKLGFSAILTAIVLLLLLFLSLSQSPML</sequence>